<evidence type="ECO:0000256" key="2">
    <source>
        <dbReference type="ARBA" id="ARBA00022475"/>
    </source>
</evidence>
<evidence type="ECO:0000256" key="3">
    <source>
        <dbReference type="ARBA" id="ARBA00022692"/>
    </source>
</evidence>
<accession>A0ABY5E578</accession>
<dbReference type="Pfam" id="PF02706">
    <property type="entry name" value="Wzz"/>
    <property type="match status" value="1"/>
</dbReference>
<feature type="transmembrane region" description="Helical" evidence="6">
    <location>
        <begin position="35"/>
        <end position="52"/>
    </location>
</feature>
<dbReference type="PANTHER" id="PTHR32309">
    <property type="entry name" value="TYROSINE-PROTEIN KINASE"/>
    <property type="match status" value="1"/>
</dbReference>
<comment type="subcellular location">
    <subcellularLocation>
        <location evidence="1">Cell membrane</location>
        <topology evidence="1">Multi-pass membrane protein</topology>
    </subcellularLocation>
</comment>
<evidence type="ECO:0000256" key="4">
    <source>
        <dbReference type="ARBA" id="ARBA00022989"/>
    </source>
</evidence>
<evidence type="ECO:0000256" key="1">
    <source>
        <dbReference type="ARBA" id="ARBA00004651"/>
    </source>
</evidence>
<protein>
    <submittedName>
        <fullName evidence="8">Wzz/FepE/Etk N-terminal domain-containing protein</fullName>
    </submittedName>
</protein>
<keyword evidence="2" id="KW-1003">Cell membrane</keyword>
<keyword evidence="5 6" id="KW-0472">Membrane</keyword>
<feature type="transmembrane region" description="Helical" evidence="6">
    <location>
        <begin position="72"/>
        <end position="90"/>
    </location>
</feature>
<evidence type="ECO:0000256" key="5">
    <source>
        <dbReference type="ARBA" id="ARBA00023136"/>
    </source>
</evidence>
<feature type="transmembrane region" description="Helical" evidence="6">
    <location>
        <begin position="280"/>
        <end position="301"/>
    </location>
</feature>
<evidence type="ECO:0000259" key="7">
    <source>
        <dbReference type="Pfam" id="PF02706"/>
    </source>
</evidence>
<keyword evidence="9" id="KW-1185">Reference proteome</keyword>
<evidence type="ECO:0000313" key="9">
    <source>
        <dbReference type="Proteomes" id="UP001060012"/>
    </source>
</evidence>
<feature type="domain" description="Polysaccharide chain length determinant N-terminal" evidence="7">
    <location>
        <begin position="17"/>
        <end position="74"/>
    </location>
</feature>
<evidence type="ECO:0000313" key="8">
    <source>
        <dbReference type="EMBL" id="UTJ07319.1"/>
    </source>
</evidence>
<keyword evidence="4 6" id="KW-1133">Transmembrane helix</keyword>
<sequence length="315" mass="35831">MSEKLSVNEQASYIEEDEIDLRELFNTILKYKYKILLFVFVITTITFVYVLSIPNSYKSSVVLSPQSEQKSVGGGLSSLASLAGVSLGGGSSKDPAVMMQTVLGDYSFNEMMVEKYNLTSKLENQENLVFALGLDSVYNMFNSKDEDEQDTRSKEEKVYSTINSLKEILSVSADKKSGLITLSAELQDRYLAKELVDIYLKEIVDKVRTSDMKEIDEQIKYYNKELSSTYDVSLKEQLSKSLSGLYQKKVFSQANDYYFVSKVVDSRVSYIKEKSKPKRALILVVSFVTSFILGIFLVFFYEFIRSEKTDELKNS</sequence>
<dbReference type="RefSeq" id="WP_254577497.1">
    <property type="nucleotide sequence ID" value="NZ_CP100595.1"/>
</dbReference>
<gene>
    <name evidence="8" type="ORF">NJU99_04310</name>
</gene>
<reference evidence="8" key="1">
    <citation type="submission" date="2022-07" db="EMBL/GenBank/DDBJ databases">
        <title>Arcobacter roscoffensis sp. nov., a marine bacterium isolated from coastal seawater collected from Roscoff, France.</title>
        <authorList>
            <person name="Pascual J."/>
            <person name="Lepeaux C."/>
            <person name="Methner A."/>
            <person name="Overmann J."/>
        </authorList>
    </citation>
    <scope>NUCLEOTIDE SEQUENCE</scope>
    <source>
        <strain evidence="8">ARW1-2F2</strain>
    </source>
</reference>
<dbReference type="EMBL" id="CP100595">
    <property type="protein sequence ID" value="UTJ07319.1"/>
    <property type="molecule type" value="Genomic_DNA"/>
</dbReference>
<dbReference type="PANTHER" id="PTHR32309:SF13">
    <property type="entry name" value="FERRIC ENTEROBACTIN TRANSPORT PROTEIN FEPE"/>
    <property type="match status" value="1"/>
</dbReference>
<evidence type="ECO:0000256" key="6">
    <source>
        <dbReference type="SAM" id="Phobius"/>
    </source>
</evidence>
<proteinExistence type="predicted"/>
<keyword evidence="3 6" id="KW-0812">Transmembrane</keyword>
<dbReference type="InterPro" id="IPR050445">
    <property type="entry name" value="Bact_polysacc_biosynth/exp"/>
</dbReference>
<name>A0ABY5E578_9BACT</name>
<dbReference type="Proteomes" id="UP001060012">
    <property type="component" value="Chromosome"/>
</dbReference>
<dbReference type="InterPro" id="IPR003856">
    <property type="entry name" value="LPS_length_determ_N"/>
</dbReference>
<organism evidence="8 9">
    <name type="scientific">Arcobacter roscoffensis</name>
    <dbReference type="NCBI Taxonomy" id="2961520"/>
    <lineage>
        <taxon>Bacteria</taxon>
        <taxon>Pseudomonadati</taxon>
        <taxon>Campylobacterota</taxon>
        <taxon>Epsilonproteobacteria</taxon>
        <taxon>Campylobacterales</taxon>
        <taxon>Arcobacteraceae</taxon>
        <taxon>Arcobacter</taxon>
    </lineage>
</organism>